<gene>
    <name evidence="3" type="ORF">E1898_18930</name>
</gene>
<accession>A0A4R5USF1</accession>
<name>A0A4R5USF1_9BACT</name>
<evidence type="ECO:0000313" key="4">
    <source>
        <dbReference type="Proteomes" id="UP000295438"/>
    </source>
</evidence>
<keyword evidence="2" id="KW-0812">Transmembrane</keyword>
<evidence type="ECO:0000313" key="3">
    <source>
        <dbReference type="EMBL" id="TDK42048.1"/>
    </source>
</evidence>
<dbReference type="RefSeq" id="WP_133392070.1">
    <property type="nucleotide sequence ID" value="NZ_SMUW01000037.1"/>
</dbReference>
<organism evidence="3 4">
    <name type="scientific">Algoriphagus formosus</name>
    <dbReference type="NCBI Taxonomy" id="2007308"/>
    <lineage>
        <taxon>Bacteria</taxon>
        <taxon>Pseudomonadati</taxon>
        <taxon>Bacteroidota</taxon>
        <taxon>Cytophagia</taxon>
        <taxon>Cytophagales</taxon>
        <taxon>Cyclobacteriaceae</taxon>
        <taxon>Algoriphagus</taxon>
    </lineage>
</organism>
<reference evidence="3 4" key="1">
    <citation type="submission" date="2019-03" db="EMBL/GenBank/DDBJ databases">
        <title>Algoriphagus aquimaris sp. nov., isolated form marine sediment in Pohang, Korea.</title>
        <authorList>
            <person name="Kim J."/>
            <person name="Yoon S.-H."/>
            <person name="Lee S.-S."/>
        </authorList>
    </citation>
    <scope>NUCLEOTIDE SEQUENCE [LARGE SCALE GENOMIC DNA]</scope>
    <source>
        <strain evidence="3 4">F21</strain>
    </source>
</reference>
<evidence type="ECO:0000256" key="2">
    <source>
        <dbReference type="SAM" id="Phobius"/>
    </source>
</evidence>
<dbReference type="Proteomes" id="UP000295438">
    <property type="component" value="Unassembled WGS sequence"/>
</dbReference>
<keyword evidence="1" id="KW-0175">Coiled coil</keyword>
<feature type="coiled-coil region" evidence="1">
    <location>
        <begin position="26"/>
        <end position="53"/>
    </location>
</feature>
<dbReference type="EMBL" id="SMUW01000037">
    <property type="protein sequence ID" value="TDK42048.1"/>
    <property type="molecule type" value="Genomic_DNA"/>
</dbReference>
<keyword evidence="2" id="KW-1133">Transmembrane helix</keyword>
<evidence type="ECO:0000256" key="1">
    <source>
        <dbReference type="SAM" id="Coils"/>
    </source>
</evidence>
<sequence length="76" mass="8929">MSVAVLLLTVTGALISLLLSVIAFFLKFLIEDFRRLQTEVMELKGRQEGLRNEIDRMHEVLLLLKRKLMRSWKVEE</sequence>
<proteinExistence type="predicted"/>
<feature type="transmembrane region" description="Helical" evidence="2">
    <location>
        <begin position="6"/>
        <end position="26"/>
    </location>
</feature>
<keyword evidence="2" id="KW-0472">Membrane</keyword>
<keyword evidence="4" id="KW-1185">Reference proteome</keyword>
<dbReference type="AlphaFoldDB" id="A0A4R5USF1"/>
<comment type="caution">
    <text evidence="3">The sequence shown here is derived from an EMBL/GenBank/DDBJ whole genome shotgun (WGS) entry which is preliminary data.</text>
</comment>
<protein>
    <submittedName>
        <fullName evidence="3">Uncharacterized protein</fullName>
    </submittedName>
</protein>